<keyword evidence="2" id="KW-1185">Reference proteome</keyword>
<dbReference type="SUPFAM" id="SSF88713">
    <property type="entry name" value="Glycoside hydrolase/deacetylase"/>
    <property type="match status" value="1"/>
</dbReference>
<evidence type="ECO:0000313" key="1">
    <source>
        <dbReference type="EMBL" id="SFI24362.1"/>
    </source>
</evidence>
<dbReference type="STRING" id="390807.SAMN04488095_0245"/>
<reference evidence="1 2" key="1">
    <citation type="submission" date="2016-10" db="EMBL/GenBank/DDBJ databases">
        <authorList>
            <person name="de Groot N.N."/>
        </authorList>
    </citation>
    <scope>NUCLEOTIDE SEQUENCE [LARGE SCALE GENOMIC DNA]</scope>
    <source>
        <strain evidence="1 2">DSM 19073</strain>
    </source>
</reference>
<dbReference type="AlphaFoldDB" id="A0A1I3GM73"/>
<proteinExistence type="predicted"/>
<evidence type="ECO:0008006" key="3">
    <source>
        <dbReference type="Google" id="ProtNLM"/>
    </source>
</evidence>
<protein>
    <recommendedName>
        <fullName evidence="3">Divergent polysaccharide deacetylase</fullName>
    </recommendedName>
</protein>
<sequence length="549" mass="55937">MFKGLLLGSVSGLALSGLFLAAVSLVAPPPAQFPQRPLAALPEAPTLRNQAEATPVVPEPLPQRVAAVPAPARDPAPRGAQIAEAAVPESVAIPQASQFNRPREDGAFVTPTTDSQPSSVARAALARPVAVSVAIDGPAPQTRSADQPSFGTVATLAAAPEAGTAPNLPSPLTGAAPKTFAEIAAPDPETDAIPVPQPAEAFVDPVKAAEVLALEDAKEAAGPVLDLAQALVPERLQLSTLPTDVSPTQSNGVRLVTGDEVVRVQPGSSGVTESAELPAETAAQGAQITIGEPRRIILDSERRAQESAADESGAIAAAVTASGAPNALRDNAADFDASDERPRFALILIDDPAGGVDRKALAALDMPVTFAVDPTRADAAAVARVYRDAGHEVVLLADSLVLFGTPQDVQIAVTGAMAAVPQAIGVLDSADGGFSGDREALASILPSLSEAGMGFVAFPSGLNSGVTTAAKEGVPTATVYRAIDDEDETAPRITRFLDRATFEAVQDGSVIVVGRTRPDTLAAVQSWRLGNRAESVVAAPLSAVLTAED</sequence>
<dbReference type="EMBL" id="FORA01000001">
    <property type="protein sequence ID" value="SFI24362.1"/>
    <property type="molecule type" value="Genomic_DNA"/>
</dbReference>
<dbReference type="Pfam" id="PF04748">
    <property type="entry name" value="Polysacc_deac_2"/>
    <property type="match status" value="1"/>
</dbReference>
<dbReference type="Proteomes" id="UP000199110">
    <property type="component" value="Unassembled WGS sequence"/>
</dbReference>
<dbReference type="OrthoDB" id="7658418at2"/>
<dbReference type="GO" id="GO:0005975">
    <property type="term" value="P:carbohydrate metabolic process"/>
    <property type="evidence" value="ECO:0007669"/>
    <property type="project" value="InterPro"/>
</dbReference>
<name>A0A1I3GM73_9RHOB</name>
<gene>
    <name evidence="1" type="ORF">SAMN04488095_0245</name>
</gene>
<organism evidence="1 2">
    <name type="scientific">Jannaschia pohangensis</name>
    <dbReference type="NCBI Taxonomy" id="390807"/>
    <lineage>
        <taxon>Bacteria</taxon>
        <taxon>Pseudomonadati</taxon>
        <taxon>Pseudomonadota</taxon>
        <taxon>Alphaproteobacteria</taxon>
        <taxon>Rhodobacterales</taxon>
        <taxon>Roseobacteraceae</taxon>
        <taxon>Jannaschia</taxon>
    </lineage>
</organism>
<dbReference type="InterPro" id="IPR006837">
    <property type="entry name" value="Divergent_DAC"/>
</dbReference>
<accession>A0A1I3GM73</accession>
<dbReference type="InterPro" id="IPR011330">
    <property type="entry name" value="Glyco_hydro/deAcase_b/a-brl"/>
</dbReference>
<dbReference type="Gene3D" id="3.20.20.370">
    <property type="entry name" value="Glycoside hydrolase/deacetylase"/>
    <property type="match status" value="1"/>
</dbReference>
<evidence type="ECO:0000313" key="2">
    <source>
        <dbReference type="Proteomes" id="UP000199110"/>
    </source>
</evidence>
<dbReference type="CDD" id="cd10936">
    <property type="entry name" value="CE4_DAC2"/>
    <property type="match status" value="1"/>
</dbReference>